<evidence type="ECO:0000313" key="1">
    <source>
        <dbReference type="EMBL" id="ACM22904.1"/>
    </source>
</evidence>
<gene>
    <name evidence="1" type="ordered locus">CTN_0728</name>
</gene>
<reference evidence="1 2" key="1">
    <citation type="journal article" date="2009" name="Biosci. Biotechnol. Biochem.">
        <title>WeGAS: a web-based microbial genome annotation system.</title>
        <authorList>
            <person name="Lee D."/>
            <person name="Seo H."/>
            <person name="Park C."/>
            <person name="Park K."/>
        </authorList>
    </citation>
    <scope>NUCLEOTIDE SEQUENCE [LARGE SCALE GENOMIC DNA]</scope>
    <source>
        <strain evidence="2">ATCC 49049 / DSM 4359 / NBRC 107923 / NS-E</strain>
    </source>
</reference>
<evidence type="ECO:0000313" key="2">
    <source>
        <dbReference type="Proteomes" id="UP000000445"/>
    </source>
</evidence>
<dbReference type="STRING" id="309803.CTN_0728"/>
<dbReference type="AlphaFoldDB" id="B9K7H1"/>
<sequence>MVLFLFFGKKKKNLDRDPFYREKGALVVYIKCDRCGEVFRSHLRRGYDFIVDYDNPGVPYKIDKLYVGSKCPNRIHLVATFTSSYKPVSVSIEGGSFITKEEYEDAQKQ</sequence>
<dbReference type="EMBL" id="CP000916">
    <property type="protein sequence ID" value="ACM22904.1"/>
    <property type="molecule type" value="Genomic_DNA"/>
</dbReference>
<dbReference type="HOGENOM" id="CLU_173848_0_0_0"/>
<name>B9K7H1_THENN</name>
<dbReference type="Proteomes" id="UP000000445">
    <property type="component" value="Chromosome"/>
</dbReference>
<keyword evidence="2" id="KW-1185">Reference proteome</keyword>
<protein>
    <submittedName>
        <fullName evidence="1">Uncharacterized protein</fullName>
    </submittedName>
</protein>
<dbReference type="KEGG" id="tna:CTN_0728"/>
<accession>B9K7H1</accession>
<proteinExistence type="predicted"/>
<organism evidence="1 2">
    <name type="scientific">Thermotoga neapolitana (strain ATCC 49049 / DSM 4359 / NBRC 107923 / NS-E)</name>
    <dbReference type="NCBI Taxonomy" id="309803"/>
    <lineage>
        <taxon>Bacteria</taxon>
        <taxon>Thermotogati</taxon>
        <taxon>Thermotogota</taxon>
        <taxon>Thermotogae</taxon>
        <taxon>Thermotogales</taxon>
        <taxon>Thermotogaceae</taxon>
        <taxon>Thermotoga</taxon>
    </lineage>
</organism>
<dbReference type="eggNOG" id="ENOG5032WN1">
    <property type="taxonomic scope" value="Bacteria"/>
</dbReference>